<sequence length="240" mass="27005">MAPDLTTWAQVDPARYPFDPADITAVVRAVAPAPESAGESQTLAWVDAVSLALAQRYGPWAYHWYWTPGEHERWGWIGERIPVPAEAPAFVAESLQAWRRFLESLAEQFNRFLRSLPLKLDELLPAWEAAIAQVMTTVIAHIVDADSWQGWCRRALRWLLTAAGVPAEHAQALVDVALGKRFDHWVPVTATIIGEVAERLARDLLDPTGIMLVARIDNWPDTWPQRWPSWRATNTGWVSG</sequence>
<reference evidence="1" key="1">
    <citation type="submission" date="2021-01" db="EMBL/GenBank/DDBJ databases">
        <title>Whole genome shotgun sequence of Rhizocola hellebori NBRC 109834.</title>
        <authorList>
            <person name="Komaki H."/>
            <person name="Tamura T."/>
        </authorList>
    </citation>
    <scope>NUCLEOTIDE SEQUENCE</scope>
    <source>
        <strain evidence="1">NBRC 109834</strain>
    </source>
</reference>
<comment type="caution">
    <text evidence="1">The sequence shown here is derived from an EMBL/GenBank/DDBJ whole genome shotgun (WGS) entry which is preliminary data.</text>
</comment>
<dbReference type="EMBL" id="BONY01000145">
    <property type="protein sequence ID" value="GIH11584.1"/>
    <property type="molecule type" value="Genomic_DNA"/>
</dbReference>
<name>A0A8J3QKQ8_9ACTN</name>
<evidence type="ECO:0000313" key="1">
    <source>
        <dbReference type="EMBL" id="GIH11584.1"/>
    </source>
</evidence>
<evidence type="ECO:0000313" key="2">
    <source>
        <dbReference type="Proteomes" id="UP000612899"/>
    </source>
</evidence>
<accession>A0A8J3QKQ8</accession>
<gene>
    <name evidence="1" type="ORF">Rhe02_96510</name>
</gene>
<organism evidence="1 2">
    <name type="scientific">Rhizocola hellebori</name>
    <dbReference type="NCBI Taxonomy" id="1392758"/>
    <lineage>
        <taxon>Bacteria</taxon>
        <taxon>Bacillati</taxon>
        <taxon>Actinomycetota</taxon>
        <taxon>Actinomycetes</taxon>
        <taxon>Micromonosporales</taxon>
        <taxon>Micromonosporaceae</taxon>
        <taxon>Rhizocola</taxon>
    </lineage>
</organism>
<dbReference type="Proteomes" id="UP000612899">
    <property type="component" value="Unassembled WGS sequence"/>
</dbReference>
<dbReference type="AlphaFoldDB" id="A0A8J3QKQ8"/>
<protein>
    <submittedName>
        <fullName evidence="1">Uncharacterized protein</fullName>
    </submittedName>
</protein>
<proteinExistence type="predicted"/>
<dbReference type="RefSeq" id="WP_203915307.1">
    <property type="nucleotide sequence ID" value="NZ_BONY01000145.1"/>
</dbReference>
<keyword evidence="2" id="KW-1185">Reference proteome</keyword>